<evidence type="ECO:0000313" key="2">
    <source>
        <dbReference type="EMBL" id="QHT25955.1"/>
    </source>
</evidence>
<accession>A0A6C0EF42</accession>
<dbReference type="EMBL" id="MN739776">
    <property type="protein sequence ID" value="QHT25955.1"/>
    <property type="molecule type" value="Genomic_DNA"/>
</dbReference>
<protein>
    <submittedName>
        <fullName evidence="2">Uncharacterized protein</fullName>
    </submittedName>
</protein>
<feature type="transmembrane region" description="Helical" evidence="1">
    <location>
        <begin position="12"/>
        <end position="30"/>
    </location>
</feature>
<reference evidence="2" key="1">
    <citation type="journal article" date="2020" name="Nature">
        <title>Giant virus diversity and host interactions through global metagenomics.</title>
        <authorList>
            <person name="Schulz F."/>
            <person name="Roux S."/>
            <person name="Paez-Espino D."/>
            <person name="Jungbluth S."/>
            <person name="Walsh D.A."/>
            <person name="Denef V.J."/>
            <person name="McMahon K.D."/>
            <person name="Konstantinidis K.T."/>
            <person name="Eloe-Fadrosh E.A."/>
            <person name="Kyrpides N.C."/>
            <person name="Woyke T."/>
        </authorList>
    </citation>
    <scope>NUCLEOTIDE SEQUENCE</scope>
    <source>
        <strain evidence="2">GVMAG-M-3300023179-27</strain>
    </source>
</reference>
<organism evidence="2">
    <name type="scientific">viral metagenome</name>
    <dbReference type="NCBI Taxonomy" id="1070528"/>
    <lineage>
        <taxon>unclassified sequences</taxon>
        <taxon>metagenomes</taxon>
        <taxon>organismal metagenomes</taxon>
    </lineage>
</organism>
<name>A0A6C0EF42_9ZZZZ</name>
<evidence type="ECO:0000256" key="1">
    <source>
        <dbReference type="SAM" id="Phobius"/>
    </source>
</evidence>
<keyword evidence="1" id="KW-1133">Transmembrane helix</keyword>
<sequence length="53" mass="6389">MISPENEYIYNIILSIFLGFILVYIINMLYTSPRIIPIYVENYKNENIHTYDN</sequence>
<dbReference type="AlphaFoldDB" id="A0A6C0EF42"/>
<proteinExistence type="predicted"/>
<keyword evidence="1" id="KW-0812">Transmembrane</keyword>
<keyword evidence="1" id="KW-0472">Membrane</keyword>